<dbReference type="EMBL" id="VMRJ01000009">
    <property type="protein sequence ID" value="TVT36801.1"/>
    <property type="molecule type" value="Genomic_DNA"/>
</dbReference>
<sequence>MAYLTPQQLAANAAEQGFRVGAYVHMSTRTAATAAPIREFSGLNGQVQAVWMGGACRNLLGELRLSSQHRLLYQFPAGYEFFTSAQLVAEASRQAGSGAATDGYTAAWVQGYGSANTDTWVTADPCPQGPSAVFVSLREQPAEAPLPDLSPSMEIIVGGQEVTAADVTHWMRATPRQGAKLFRELQNLYGARPQMLDLALFSGATMLAPLAGSIMAARRKARS</sequence>
<comment type="caution">
    <text evidence="2">The sequence shown here is derived from an EMBL/GenBank/DDBJ whole genome shotgun (WGS) entry which is preliminary data.</text>
</comment>
<gene>
    <name evidence="2" type="ORF">FNT36_25140</name>
</gene>
<keyword evidence="1" id="KW-0472">Membrane</keyword>
<accession>A0A558BJV7</accession>
<evidence type="ECO:0000313" key="3">
    <source>
        <dbReference type="Proteomes" id="UP000317624"/>
    </source>
</evidence>
<dbReference type="Proteomes" id="UP000317624">
    <property type="component" value="Unassembled WGS sequence"/>
</dbReference>
<feature type="transmembrane region" description="Helical" evidence="1">
    <location>
        <begin position="198"/>
        <end position="217"/>
    </location>
</feature>
<evidence type="ECO:0000256" key="1">
    <source>
        <dbReference type="SAM" id="Phobius"/>
    </source>
</evidence>
<protein>
    <submittedName>
        <fullName evidence="2">Uncharacterized protein</fullName>
    </submittedName>
</protein>
<keyword evidence="1" id="KW-1133">Transmembrane helix</keyword>
<organism evidence="2 3">
    <name type="scientific">Hymenobacter setariae</name>
    <dbReference type="NCBI Taxonomy" id="2594794"/>
    <lineage>
        <taxon>Bacteria</taxon>
        <taxon>Pseudomonadati</taxon>
        <taxon>Bacteroidota</taxon>
        <taxon>Cytophagia</taxon>
        <taxon>Cytophagales</taxon>
        <taxon>Hymenobacteraceae</taxon>
        <taxon>Hymenobacter</taxon>
    </lineage>
</organism>
<proteinExistence type="predicted"/>
<keyword evidence="3" id="KW-1185">Reference proteome</keyword>
<name>A0A558BJV7_9BACT</name>
<keyword evidence="1" id="KW-0812">Transmembrane</keyword>
<dbReference type="RefSeq" id="WP_144853514.1">
    <property type="nucleotide sequence ID" value="NZ_VMRJ01000009.1"/>
</dbReference>
<evidence type="ECO:0000313" key="2">
    <source>
        <dbReference type="EMBL" id="TVT36801.1"/>
    </source>
</evidence>
<reference evidence="2 3" key="1">
    <citation type="submission" date="2019-07" db="EMBL/GenBank/DDBJ databases">
        <title>Hymenobacter sp. straun FUR1 Genome sequencing and assembly.</title>
        <authorList>
            <person name="Chhetri G."/>
        </authorList>
    </citation>
    <scope>NUCLEOTIDE SEQUENCE [LARGE SCALE GENOMIC DNA]</scope>
    <source>
        <strain evidence="2 3">Fur1</strain>
    </source>
</reference>
<dbReference type="OrthoDB" id="888729at2"/>
<dbReference type="AlphaFoldDB" id="A0A558BJV7"/>